<evidence type="ECO:0000313" key="4">
    <source>
        <dbReference type="Proteomes" id="UP001285855"/>
    </source>
</evidence>
<accession>A0ABU5EP21</accession>
<comment type="caution">
    <text evidence="3">The sequence shown here is derived from an EMBL/GenBank/DDBJ whole genome shotgun (WGS) entry which is preliminary data.</text>
</comment>
<dbReference type="Proteomes" id="UP001285855">
    <property type="component" value="Unassembled WGS sequence"/>
</dbReference>
<organism evidence="3 4">
    <name type="scientific">Winogradskyella aquimaris</name>
    <dbReference type="NCBI Taxonomy" id="864074"/>
    <lineage>
        <taxon>Bacteria</taxon>
        <taxon>Pseudomonadati</taxon>
        <taxon>Bacteroidota</taxon>
        <taxon>Flavobacteriia</taxon>
        <taxon>Flavobacteriales</taxon>
        <taxon>Flavobacteriaceae</taxon>
        <taxon>Winogradskyella</taxon>
    </lineage>
</organism>
<evidence type="ECO:0000256" key="1">
    <source>
        <dbReference type="ARBA" id="ARBA00093464"/>
    </source>
</evidence>
<reference evidence="3 4" key="1">
    <citation type="submission" date="2023-11" db="EMBL/GenBank/DDBJ databases">
        <title>Winogradskyella pelagius sp. nov., isolated from coastal sediment.</title>
        <authorList>
            <person name="Li F."/>
        </authorList>
    </citation>
    <scope>NUCLEOTIDE SEQUENCE [LARGE SCALE GENOMIC DNA]</scope>
    <source>
        <strain evidence="3 4">KCTC 23502</strain>
    </source>
</reference>
<dbReference type="EMBL" id="JAXDAE010000014">
    <property type="protein sequence ID" value="MDY2588201.1"/>
    <property type="molecule type" value="Genomic_DNA"/>
</dbReference>
<protein>
    <recommendedName>
        <fullName evidence="2">Macrodomain Ori protein</fullName>
    </recommendedName>
</protein>
<comment type="similarity">
    <text evidence="1">Belongs to the MaoP family.</text>
</comment>
<dbReference type="RefSeq" id="WP_320556549.1">
    <property type="nucleotide sequence ID" value="NZ_JAXDAE010000014.1"/>
</dbReference>
<name>A0ABU5EP21_9FLAO</name>
<evidence type="ECO:0000313" key="3">
    <source>
        <dbReference type="EMBL" id="MDY2588201.1"/>
    </source>
</evidence>
<dbReference type="InterPro" id="IPR007335">
    <property type="entry name" value="DUF413"/>
</dbReference>
<sequence>MSLKSSHLNYLKVKGEFKIACSLRIFTQEEIELLKQFGHWFEGLANGDLEPFTEVQKSFVRVFTENMTPQTKHELLWFKYLGRLKLEQENPEKFKLDYSYEEQGFHTREDYYKLHPHRRNRN</sequence>
<evidence type="ECO:0000256" key="2">
    <source>
        <dbReference type="ARBA" id="ARBA00093628"/>
    </source>
</evidence>
<gene>
    <name evidence="3" type="primary">maoP</name>
    <name evidence="3" type="ORF">SNF14_12695</name>
</gene>
<dbReference type="Pfam" id="PF04219">
    <property type="entry name" value="DUF413"/>
    <property type="match status" value="1"/>
</dbReference>
<proteinExistence type="inferred from homology"/>
<keyword evidence="4" id="KW-1185">Reference proteome</keyword>